<dbReference type="Gene3D" id="2.60.120.10">
    <property type="entry name" value="Jelly Rolls"/>
    <property type="match status" value="1"/>
</dbReference>
<dbReference type="InterPro" id="IPR014710">
    <property type="entry name" value="RmlC-like_jellyroll"/>
</dbReference>
<dbReference type="GO" id="GO:0046872">
    <property type="term" value="F:metal ion binding"/>
    <property type="evidence" value="ECO:0007669"/>
    <property type="project" value="UniProtKB-KW"/>
</dbReference>
<evidence type="ECO:0000256" key="1">
    <source>
        <dbReference type="ARBA" id="ARBA00022723"/>
    </source>
</evidence>
<proteinExistence type="predicted"/>
<dbReference type="AlphaFoldDB" id="A0ABD5XVF8"/>
<dbReference type="RefSeq" id="WP_274324651.1">
    <property type="nucleotide sequence ID" value="NZ_CP118158.1"/>
</dbReference>
<evidence type="ECO:0000313" key="4">
    <source>
        <dbReference type="Proteomes" id="UP001596432"/>
    </source>
</evidence>
<keyword evidence="1" id="KW-0479">Metal-binding</keyword>
<dbReference type="SUPFAM" id="SSF51182">
    <property type="entry name" value="RmlC-like cupins"/>
    <property type="match status" value="1"/>
</dbReference>
<reference evidence="3 4" key="1">
    <citation type="journal article" date="2019" name="Int. J. Syst. Evol. Microbiol.">
        <title>The Global Catalogue of Microorganisms (GCM) 10K type strain sequencing project: providing services to taxonomists for standard genome sequencing and annotation.</title>
        <authorList>
            <consortium name="The Broad Institute Genomics Platform"/>
            <consortium name="The Broad Institute Genome Sequencing Center for Infectious Disease"/>
            <person name="Wu L."/>
            <person name="Ma J."/>
        </authorList>
    </citation>
    <scope>NUCLEOTIDE SEQUENCE [LARGE SCALE GENOMIC DNA]</scope>
    <source>
        <strain evidence="3 4">XZYJT29</strain>
    </source>
</reference>
<dbReference type="PANTHER" id="PTHR35848">
    <property type="entry name" value="OXALATE-BINDING PROTEIN"/>
    <property type="match status" value="1"/>
</dbReference>
<dbReference type="GeneID" id="78819298"/>
<dbReference type="EMBL" id="JBHTAS010000001">
    <property type="protein sequence ID" value="MFC7139050.1"/>
    <property type="molecule type" value="Genomic_DNA"/>
</dbReference>
<dbReference type="PANTHER" id="PTHR35848:SF9">
    <property type="entry name" value="SLL1358 PROTEIN"/>
    <property type="match status" value="1"/>
</dbReference>
<name>A0ABD5XVF8_9EURY</name>
<keyword evidence="4" id="KW-1185">Reference proteome</keyword>
<evidence type="ECO:0000313" key="3">
    <source>
        <dbReference type="EMBL" id="MFC7139050.1"/>
    </source>
</evidence>
<protein>
    <submittedName>
        <fullName evidence="3">Cupin domain-containing protein</fullName>
    </submittedName>
</protein>
<accession>A0ABD5XVF8</accession>
<dbReference type="InterPro" id="IPR013096">
    <property type="entry name" value="Cupin_2"/>
</dbReference>
<comment type="caution">
    <text evidence="3">The sequence shown here is derived from an EMBL/GenBank/DDBJ whole genome shotgun (WGS) entry which is preliminary data.</text>
</comment>
<dbReference type="InterPro" id="IPR011051">
    <property type="entry name" value="RmlC_Cupin_sf"/>
</dbReference>
<feature type="domain" description="Cupin type-2" evidence="2">
    <location>
        <begin position="35"/>
        <end position="99"/>
    </location>
</feature>
<dbReference type="Proteomes" id="UP001596432">
    <property type="component" value="Unassembled WGS sequence"/>
</dbReference>
<organism evidence="3 4">
    <name type="scientific">Halosimplex aquaticum</name>
    <dbReference type="NCBI Taxonomy" id="3026162"/>
    <lineage>
        <taxon>Archaea</taxon>
        <taxon>Methanobacteriati</taxon>
        <taxon>Methanobacteriota</taxon>
        <taxon>Stenosarchaea group</taxon>
        <taxon>Halobacteria</taxon>
        <taxon>Halobacteriales</taxon>
        <taxon>Haloarculaceae</taxon>
        <taxon>Halosimplex</taxon>
    </lineage>
</organism>
<sequence length="106" mass="11458">MSPNKVNYEDVDAVGGGLHFLRDELGCENLGVSLLECEPGWEGKAHDHADDQQEEVYVLVEGEATVTVDGDEVEMTAGDALRIAPEEQRQIENGDEESTFVLAGAP</sequence>
<gene>
    <name evidence="3" type="ORF">ACFQMA_04255</name>
</gene>
<dbReference type="InterPro" id="IPR051610">
    <property type="entry name" value="GPI/OXD"/>
</dbReference>
<evidence type="ECO:0000259" key="2">
    <source>
        <dbReference type="Pfam" id="PF07883"/>
    </source>
</evidence>
<dbReference type="Pfam" id="PF07883">
    <property type="entry name" value="Cupin_2"/>
    <property type="match status" value="1"/>
</dbReference>